<dbReference type="RefSeq" id="WP_302076544.1">
    <property type="nucleotide sequence ID" value="NZ_JAUKWQ010000002.1"/>
</dbReference>
<gene>
    <name evidence="2" type="ORF">Q2T52_09865</name>
</gene>
<comment type="caution">
    <text evidence="2">The sequence shown here is derived from an EMBL/GenBank/DDBJ whole genome shotgun (WGS) entry which is preliminary data.</text>
</comment>
<protein>
    <recommendedName>
        <fullName evidence="4">Lipoprotein</fullName>
    </recommendedName>
</protein>
<keyword evidence="1" id="KW-0732">Signal</keyword>
<name>A0ABT8SVG1_9HYPH</name>
<reference evidence="2" key="1">
    <citation type="journal article" date="2015" name="Int. J. Syst. Evol. Microbiol.">
        <title>Rhizobium oryzicola sp. nov., potential plant-growth-promoting endophytic bacteria isolated from rice roots.</title>
        <authorList>
            <person name="Zhang X.X."/>
            <person name="Gao J.S."/>
            <person name="Cao Y.H."/>
            <person name="Sheirdil R.A."/>
            <person name="Wang X.C."/>
            <person name="Zhang L."/>
        </authorList>
    </citation>
    <scope>NUCLEOTIDE SEQUENCE</scope>
    <source>
        <strain evidence="2">05753</strain>
    </source>
</reference>
<feature type="signal peptide" evidence="1">
    <location>
        <begin position="1"/>
        <end position="22"/>
    </location>
</feature>
<accession>A0ABT8SVG1</accession>
<evidence type="ECO:0000256" key="1">
    <source>
        <dbReference type="SAM" id="SignalP"/>
    </source>
</evidence>
<organism evidence="2 3">
    <name type="scientific">Rhizobium oryzicola</name>
    <dbReference type="NCBI Taxonomy" id="1232668"/>
    <lineage>
        <taxon>Bacteria</taxon>
        <taxon>Pseudomonadati</taxon>
        <taxon>Pseudomonadota</taxon>
        <taxon>Alphaproteobacteria</taxon>
        <taxon>Hyphomicrobiales</taxon>
        <taxon>Rhizobiaceae</taxon>
        <taxon>Rhizobium/Agrobacterium group</taxon>
        <taxon>Rhizobium</taxon>
    </lineage>
</organism>
<evidence type="ECO:0000313" key="2">
    <source>
        <dbReference type="EMBL" id="MDO1582405.1"/>
    </source>
</evidence>
<dbReference type="Proteomes" id="UP001169006">
    <property type="component" value="Unassembled WGS sequence"/>
</dbReference>
<evidence type="ECO:0008006" key="4">
    <source>
        <dbReference type="Google" id="ProtNLM"/>
    </source>
</evidence>
<evidence type="ECO:0000313" key="3">
    <source>
        <dbReference type="Proteomes" id="UP001169006"/>
    </source>
</evidence>
<reference evidence="2" key="2">
    <citation type="submission" date="2023-07" db="EMBL/GenBank/DDBJ databases">
        <authorList>
            <person name="Sun H."/>
        </authorList>
    </citation>
    <scope>NUCLEOTIDE SEQUENCE</scope>
    <source>
        <strain evidence="2">05753</strain>
    </source>
</reference>
<keyword evidence="3" id="KW-1185">Reference proteome</keyword>
<feature type="chain" id="PRO_5045211554" description="Lipoprotein" evidence="1">
    <location>
        <begin position="23"/>
        <end position="190"/>
    </location>
</feature>
<dbReference type="EMBL" id="JAUKWQ010000002">
    <property type="protein sequence ID" value="MDO1582405.1"/>
    <property type="molecule type" value="Genomic_DNA"/>
</dbReference>
<sequence length="190" mass="20576">MAKRAATIVVLGISLASCQTSATYEPLSQNPENFEVAKAKCQLLAQSSERSVVAFGTPTYVNTVQIVNSLDNAVRSANVFETCMRAQGWRQSVAQPAAAPNTQKPKPPTSADRQKAIYALALVREGQMCGLPLKGKAATSLVKLIPEAPHEIRAEFETLATTNFRDKSEALGREKTCSEIRNLLELLEQG</sequence>
<dbReference type="PROSITE" id="PS51257">
    <property type="entry name" value="PROKAR_LIPOPROTEIN"/>
    <property type="match status" value="1"/>
</dbReference>
<proteinExistence type="predicted"/>